<keyword evidence="4" id="KW-0238">DNA-binding</keyword>
<keyword evidence="1" id="KW-0597">Phosphoprotein</keyword>
<dbReference type="GO" id="GO:0005829">
    <property type="term" value="C:cytosol"/>
    <property type="evidence" value="ECO:0007669"/>
    <property type="project" value="TreeGrafter"/>
</dbReference>
<dbReference type="PROSITE" id="PS50110">
    <property type="entry name" value="RESPONSE_REGULATORY"/>
    <property type="match status" value="1"/>
</dbReference>
<dbReference type="SMART" id="SM00448">
    <property type="entry name" value="REC"/>
    <property type="match status" value="1"/>
</dbReference>
<dbReference type="InterPro" id="IPR001789">
    <property type="entry name" value="Sig_transdc_resp-reg_receiver"/>
</dbReference>
<organism evidence="7">
    <name type="scientific">Candidatus Heimdallarchaeum aukensis</name>
    <dbReference type="NCBI Taxonomy" id="2876573"/>
    <lineage>
        <taxon>Archaea</taxon>
        <taxon>Promethearchaeati</taxon>
        <taxon>Candidatus Heimdallarchaeota</taxon>
        <taxon>Candidatus Heimdallarchaeia (ex Rinke et al. 2021) (nom. nud.)</taxon>
        <taxon>Candidatus Heimdallarchaeales</taxon>
        <taxon>Candidatus Heimdallarchaeaceae</taxon>
        <taxon>Candidatus Heimdallarchaeum</taxon>
    </lineage>
</organism>
<proteinExistence type="predicted"/>
<name>A0A9Y1BMB1_9ARCH</name>
<dbReference type="Pfam" id="PF00072">
    <property type="entry name" value="Response_reg"/>
    <property type="match status" value="1"/>
</dbReference>
<dbReference type="InterPro" id="IPR011006">
    <property type="entry name" value="CheY-like_superfamily"/>
</dbReference>
<evidence type="ECO:0000256" key="5">
    <source>
        <dbReference type="ARBA" id="ARBA00023163"/>
    </source>
</evidence>
<keyword evidence="3" id="KW-0805">Transcription regulation</keyword>
<keyword evidence="5" id="KW-0804">Transcription</keyword>
<dbReference type="EMBL" id="CP084166">
    <property type="protein sequence ID" value="UJG40894.1"/>
    <property type="molecule type" value="Genomic_DNA"/>
</dbReference>
<dbReference type="SUPFAM" id="SSF52172">
    <property type="entry name" value="CheY-like"/>
    <property type="match status" value="1"/>
</dbReference>
<evidence type="ECO:0000256" key="4">
    <source>
        <dbReference type="ARBA" id="ARBA00023125"/>
    </source>
</evidence>
<dbReference type="GO" id="GO:0000976">
    <property type="term" value="F:transcription cis-regulatory region binding"/>
    <property type="evidence" value="ECO:0007669"/>
    <property type="project" value="TreeGrafter"/>
</dbReference>
<gene>
    <name evidence="7" type="ORF">K9W45_00200</name>
</gene>
<sequence length="284" mass="32898">MSNDLRVLLVEDDSDIAFLIKINIIKAFHDVEVHITQTKEEALNILQEYKYDFDIILLDYLLGDITGLDILEEIRKITDIPVLIITGQGSEEVAVKAMKMGAQDYIVKRGRFFSKIPEIIENIKKKKSRYDKNKIFLAFYRFGTSGTEPIYVNRIPEEYEDIKETVILSLGVMLYTLFGMGEIDKLESSSIISGPVRIPKMRDYYATSLLYIVKDKNQLDKRLEGKDYCIVALAYPFEYQDIAHGIEKIRNILNKFFDSINDVSEISDKVKDVEEQIYNVISWF</sequence>
<evidence type="ECO:0000259" key="6">
    <source>
        <dbReference type="PROSITE" id="PS50110"/>
    </source>
</evidence>
<evidence type="ECO:0000256" key="1">
    <source>
        <dbReference type="ARBA" id="ARBA00022553"/>
    </source>
</evidence>
<evidence type="ECO:0000256" key="2">
    <source>
        <dbReference type="ARBA" id="ARBA00023012"/>
    </source>
</evidence>
<evidence type="ECO:0000313" key="7">
    <source>
        <dbReference type="EMBL" id="UJG40894.1"/>
    </source>
</evidence>
<dbReference type="GO" id="GO:0000156">
    <property type="term" value="F:phosphorelay response regulator activity"/>
    <property type="evidence" value="ECO:0007669"/>
    <property type="project" value="TreeGrafter"/>
</dbReference>
<protein>
    <submittedName>
        <fullName evidence="7">Response regulator</fullName>
    </submittedName>
</protein>
<dbReference type="PANTHER" id="PTHR48111:SF1">
    <property type="entry name" value="TWO-COMPONENT RESPONSE REGULATOR ORR33"/>
    <property type="match status" value="1"/>
</dbReference>
<dbReference type="AlphaFoldDB" id="A0A9Y1BMB1"/>
<feature type="domain" description="Response regulatory" evidence="6">
    <location>
        <begin position="6"/>
        <end position="123"/>
    </location>
</feature>
<dbReference type="InterPro" id="IPR039420">
    <property type="entry name" value="WalR-like"/>
</dbReference>
<dbReference type="GO" id="GO:0006355">
    <property type="term" value="P:regulation of DNA-templated transcription"/>
    <property type="evidence" value="ECO:0007669"/>
    <property type="project" value="TreeGrafter"/>
</dbReference>
<dbReference type="GO" id="GO:0032993">
    <property type="term" value="C:protein-DNA complex"/>
    <property type="evidence" value="ECO:0007669"/>
    <property type="project" value="TreeGrafter"/>
</dbReference>
<evidence type="ECO:0000256" key="3">
    <source>
        <dbReference type="ARBA" id="ARBA00023015"/>
    </source>
</evidence>
<keyword evidence="2" id="KW-0902">Two-component regulatory system</keyword>
<dbReference type="CDD" id="cd00156">
    <property type="entry name" value="REC"/>
    <property type="match status" value="1"/>
</dbReference>
<dbReference type="PANTHER" id="PTHR48111">
    <property type="entry name" value="REGULATOR OF RPOS"/>
    <property type="match status" value="1"/>
</dbReference>
<accession>A0A9Y1BMB1</accession>
<dbReference type="Gene3D" id="3.40.50.2300">
    <property type="match status" value="1"/>
</dbReference>
<reference evidence="7" key="1">
    <citation type="journal article" date="2022" name="Nat. Microbiol.">
        <title>Unique mobile elements and scalable gene flow at the prokaryote-eukaryote boundary revealed by circularized Asgard archaea genomes.</title>
        <authorList>
            <person name="Wu F."/>
            <person name="Speth D.R."/>
            <person name="Philosof A."/>
            <person name="Cremiere A."/>
            <person name="Narayanan A."/>
            <person name="Barco R.A."/>
            <person name="Connon S.A."/>
            <person name="Amend J.P."/>
            <person name="Antoshechkin I.A."/>
            <person name="Orphan V.J."/>
        </authorList>
    </citation>
    <scope>NUCLEOTIDE SEQUENCE</scope>
    <source>
        <strain evidence="7">PM71</strain>
    </source>
</reference>
<dbReference type="Proteomes" id="UP001201020">
    <property type="component" value="Chromosome"/>
</dbReference>